<dbReference type="Pfam" id="PF13423">
    <property type="entry name" value="UCH_1"/>
    <property type="match status" value="1"/>
</dbReference>
<dbReference type="InterPro" id="IPR028881">
    <property type="entry name" value="PAN2_UCH_dom"/>
</dbReference>
<feature type="zinc finger region" description="C3H1-type" evidence="10">
    <location>
        <begin position="798"/>
        <end position="822"/>
    </location>
</feature>
<keyword evidence="4 9" id="KW-0540">Nuclease</keyword>
<evidence type="ECO:0000313" key="15">
    <source>
        <dbReference type="Proteomes" id="UP000007110"/>
    </source>
</evidence>
<evidence type="ECO:0000259" key="13">
    <source>
        <dbReference type="PROSITE" id="PS50235"/>
    </source>
</evidence>
<sequence>MEFPPPGELEYGATHDYANEYIPLGAVGPGGPRMMVEGGYRPEDHGAPPVVEDYANGSHSQLHMGNSGLYRELRSVMNDGGDRFGVSTITVDTQEELIWVGNQGGHVTSYYGPQLQKYTSFQVHPTNPIREISTFPGGVLSLYNNGLRCNARQGMRVFDCKGEDFQNMQSMLVLSDTRLLLGGHQDRLVEVDLGSGVQTVTHPTDKVGVAIMRPDQRFICCGVPTGHVQLRDPATMKIEHTLEAHRGALSDFDVIGNQLITCGFGERLGSLSVDRFLMVFDLRTMRPMAPLHVPLEPIFLRCMATYSNRIIIMDQSGQFQILDPGGLVTPEMMVLYQVSMAGDMVMDFDVSSNSSCVVFGDSGGCCHLWSSSDEEVTFNTFSTETEFAEPVVPLHAFPFSDELSSFSTIPMPYCEEEPLLSDWPAELCRVSMRQPPPVDPEILRSMKLVQFIGYAPNTGGRRRNQVAYRDVAGGSKKGSSKDKVPESPSGRTEDPMMVMVPKPYRKVEIKYSKLGIDDFDFRHYNRTNFAGLEPHIPNAYCNSMLQVLYFVEPLRCALETHTCSKEFCLACEMSFLFYMFDLSKGQTCQASNFLRAFRTIPEVSALELLLGDAEESTGKANFPRLIQSWNRFVLAQVLQETSDPATGEDEEEGASEEEKKKEKPLAHLGETVSRLFEAKVDNANVCKVCSKETVREASTMVVTLAYPEAIAAAAQGKEVKQQSFVEVLQGSMNIEQSTQAWCDDCQRYQPSMQVRSYKRLPDVITINCNLETQSDENFWRRQEQLAGVNYDHQKESAQSQVKACRYALNCTRADCRFRHDPPSTEPEVEMKSWLPLYIKVRVSQDRKVDIHELKIEGDRVDDIDAEGYVTYYLHASVCHVRDPRSGGNLVAHVNVGKTYHKRKEGVTHMQWYIFNDFSIQPIDRFDATQFNLDWKVPCVLYYMRNDATNHYDITINNPIVSSCLQPSGISKASGFKPHMTFTPLGSEETIGEGFLVGLDAEFVSLNQEEAEIRSDGTRSTIKPSQMAVARITCVRGQGELEGEPFIDDYISTQEQVVDYLTRFSGIKPGDLDATISSKHLTTLKATYLKLRYLLDMGAIFVGHGLRKDFRVINLLVDHRQVVDTAALYNLPKQRIVSLKFLAWYFLGTNIQSETHDSIEDAYTAMRLYKKYLVLKAATEDEKEWETELKKMYEEGRKHKWKVPGTE</sequence>
<keyword evidence="2 9" id="KW-0963">Cytoplasm</keyword>
<evidence type="ECO:0000256" key="4">
    <source>
        <dbReference type="ARBA" id="ARBA00022722"/>
    </source>
</evidence>
<feature type="domain" description="USP" evidence="13">
    <location>
        <begin position="530"/>
        <end position="945"/>
    </location>
</feature>
<keyword evidence="8 9" id="KW-0539">Nucleus</keyword>
<dbReference type="GO" id="GO:0000289">
    <property type="term" value="P:nuclear-transcribed mRNA poly(A) tail shortening"/>
    <property type="evidence" value="ECO:0000318"/>
    <property type="project" value="GO_Central"/>
</dbReference>
<dbReference type="InParanoid" id="A0A7M7P5M6"/>
<name>A0A7M7P5M6_STRPU</name>
<comment type="similarity">
    <text evidence="9">Belongs to the peptidase C19 family. PAN2 subfamily.</text>
</comment>
<dbReference type="Gene3D" id="4.10.1000.40">
    <property type="match status" value="1"/>
</dbReference>
<comment type="subunit">
    <text evidence="9">Forms a heterotrimer with an asymmetric homodimer of the regulatory subunit PAN3 to form the poly(A)-nuclease (PAN) deadenylation complex.</text>
</comment>
<dbReference type="SUPFAM" id="SSF53098">
    <property type="entry name" value="Ribonuclease H-like"/>
    <property type="match status" value="1"/>
</dbReference>
<accession>A0A7M7P5M6</accession>
<evidence type="ECO:0000256" key="5">
    <source>
        <dbReference type="ARBA" id="ARBA00022723"/>
    </source>
</evidence>
<dbReference type="Pfam" id="PF00929">
    <property type="entry name" value="RNase_T"/>
    <property type="match status" value="1"/>
</dbReference>
<dbReference type="PROSITE" id="PS50235">
    <property type="entry name" value="USP_3"/>
    <property type="match status" value="1"/>
</dbReference>
<evidence type="ECO:0000256" key="6">
    <source>
        <dbReference type="ARBA" id="ARBA00022801"/>
    </source>
</evidence>
<comment type="catalytic activity">
    <reaction evidence="1 9">
        <text>Exonucleolytic cleavage of poly(A) to 5'-AMP.</text>
        <dbReference type="EC" id="3.1.13.4"/>
    </reaction>
</comment>
<dbReference type="Gene3D" id="3.90.70.10">
    <property type="entry name" value="Cysteine proteinases"/>
    <property type="match status" value="1"/>
</dbReference>
<evidence type="ECO:0000256" key="3">
    <source>
        <dbReference type="ARBA" id="ARBA00022664"/>
    </source>
</evidence>
<evidence type="ECO:0000256" key="1">
    <source>
        <dbReference type="ARBA" id="ARBA00001663"/>
    </source>
</evidence>
<dbReference type="GO" id="GO:0006397">
    <property type="term" value="P:mRNA processing"/>
    <property type="evidence" value="ECO:0007669"/>
    <property type="project" value="UniProtKB-KW"/>
</dbReference>
<dbReference type="OrthoDB" id="16516at2759"/>
<dbReference type="FunFam" id="2.130.10.10:FF:000421">
    <property type="entry name" value="PAN2-PAN3 deadenylation complex catalytic subunit PAN2"/>
    <property type="match status" value="1"/>
</dbReference>
<protein>
    <recommendedName>
        <fullName evidence="9">PAN2-PAN3 deadenylation complex catalytic subunit PAN2</fullName>
        <ecNumber evidence="9">3.1.13.4</ecNumber>
    </recommendedName>
    <alternativeName>
        <fullName evidence="9">PAB1P-dependent poly(A)-specific ribonuclease</fullName>
    </alternativeName>
    <alternativeName>
        <fullName evidence="9">Poly(A)-nuclease deadenylation complex subunit 2</fullName>
        <shortName evidence="9">PAN deadenylation complex subunit 2</shortName>
    </alternativeName>
</protein>
<reference evidence="14" key="2">
    <citation type="submission" date="2021-01" db="UniProtKB">
        <authorList>
            <consortium name="EnsemblMetazoa"/>
        </authorList>
    </citation>
    <scope>IDENTIFICATION</scope>
</reference>
<dbReference type="PROSITE" id="PS50103">
    <property type="entry name" value="ZF_C3H1"/>
    <property type="match status" value="1"/>
</dbReference>
<feature type="binding site" evidence="9">
    <location>
        <position position="1108"/>
    </location>
    <ligand>
        <name>a divalent metal cation</name>
        <dbReference type="ChEBI" id="CHEBI:60240"/>
        <note>catalytic</note>
    </ligand>
</feature>
<dbReference type="Gene3D" id="2.130.10.10">
    <property type="entry name" value="YVTN repeat-like/Quinoprotein amine dehydrogenase"/>
    <property type="match status" value="1"/>
</dbReference>
<evidence type="ECO:0000256" key="11">
    <source>
        <dbReference type="SAM" id="MobiDB-lite"/>
    </source>
</evidence>
<organism evidence="14 15">
    <name type="scientific">Strongylocentrotus purpuratus</name>
    <name type="common">Purple sea urchin</name>
    <dbReference type="NCBI Taxonomy" id="7668"/>
    <lineage>
        <taxon>Eukaryota</taxon>
        <taxon>Metazoa</taxon>
        <taxon>Echinodermata</taxon>
        <taxon>Eleutherozoa</taxon>
        <taxon>Echinozoa</taxon>
        <taxon>Echinoidea</taxon>
        <taxon>Euechinoidea</taxon>
        <taxon>Echinacea</taxon>
        <taxon>Camarodonta</taxon>
        <taxon>Echinidea</taxon>
        <taxon>Strongylocentrotidae</taxon>
        <taxon>Strongylocentrotus</taxon>
    </lineage>
</organism>
<feature type="compositionally biased region" description="Acidic residues" evidence="11">
    <location>
        <begin position="646"/>
        <end position="655"/>
    </location>
</feature>
<dbReference type="InterPro" id="IPR050785">
    <property type="entry name" value="PAN2-PAN3_catalytic_subunit"/>
</dbReference>
<dbReference type="PANTHER" id="PTHR15728:SF0">
    <property type="entry name" value="PAN2-PAN3 DEADENYLATION COMPLEX CATALYTIC SUBUNIT PAN2"/>
    <property type="match status" value="1"/>
</dbReference>
<dbReference type="GO" id="GO:0031251">
    <property type="term" value="C:PAN complex"/>
    <property type="evidence" value="ECO:0000318"/>
    <property type="project" value="GO_Central"/>
</dbReference>
<feature type="binding site" evidence="9">
    <location>
        <position position="1001"/>
    </location>
    <ligand>
        <name>a divalent metal cation</name>
        <dbReference type="ChEBI" id="CHEBI:60240"/>
        <note>catalytic</note>
    </ligand>
</feature>
<dbReference type="SMART" id="SM00479">
    <property type="entry name" value="EXOIII"/>
    <property type="match status" value="1"/>
</dbReference>
<dbReference type="GO" id="GO:0008270">
    <property type="term" value="F:zinc ion binding"/>
    <property type="evidence" value="ECO:0007669"/>
    <property type="project" value="UniProtKB-KW"/>
</dbReference>
<dbReference type="HAMAP" id="MF_03182">
    <property type="entry name" value="PAN2"/>
    <property type="match status" value="1"/>
</dbReference>
<dbReference type="OMA" id="TQELLWT"/>
<keyword evidence="5 9" id="KW-0479">Metal-binding</keyword>
<dbReference type="InterPro" id="IPR030843">
    <property type="entry name" value="PAN2"/>
</dbReference>
<dbReference type="InterPro" id="IPR048841">
    <property type="entry name" value="PAN2_N"/>
</dbReference>
<dbReference type="InterPro" id="IPR012337">
    <property type="entry name" value="RNaseH-like_sf"/>
</dbReference>
<dbReference type="GO" id="GO:0000932">
    <property type="term" value="C:P-body"/>
    <property type="evidence" value="ECO:0000318"/>
    <property type="project" value="GO_Central"/>
</dbReference>
<dbReference type="InterPro" id="IPR013520">
    <property type="entry name" value="Ribonucl_H"/>
</dbReference>
<dbReference type="InterPro" id="IPR036397">
    <property type="entry name" value="RNaseH_sf"/>
</dbReference>
<keyword evidence="7 9" id="KW-0269">Exonuclease</keyword>
<evidence type="ECO:0000256" key="2">
    <source>
        <dbReference type="ARBA" id="ARBA00022490"/>
    </source>
</evidence>
<reference evidence="15" key="1">
    <citation type="submission" date="2015-02" db="EMBL/GenBank/DDBJ databases">
        <title>Genome sequencing for Strongylocentrotus purpuratus.</title>
        <authorList>
            <person name="Murali S."/>
            <person name="Liu Y."/>
            <person name="Vee V."/>
            <person name="English A."/>
            <person name="Wang M."/>
            <person name="Skinner E."/>
            <person name="Han Y."/>
            <person name="Muzny D.M."/>
            <person name="Worley K.C."/>
            <person name="Gibbs R.A."/>
        </authorList>
    </citation>
    <scope>NUCLEOTIDE SEQUENCE</scope>
</reference>
<comment type="activity regulation">
    <text evidence="9">Positively regulated by the regulatory subunit PAN3.</text>
</comment>
<comment type="function">
    <text evidence="9">Catalytic subunit of the poly(A)-nuclease (PAN) deadenylation complex, one of two cytoplasmic mRNA deadenylases involved in general and miRNA-mediated mRNA turnover. PAN specifically shortens poly(A) tails of RNA and the activity is stimulated by poly(A)-binding protein (PABP). PAN deadenylation is followed by rapid degradation of the shortened mRNA tails by the CCR4-NOT complex. Deadenylated mRNAs are then degraded by two alternative mechanisms, namely exosome-mediated 3'-5' exonucleolytic degradation, or deadenlyation-dependent mRNA decaping and subsequent 5'-3' exonucleolytic degradation by XRN1.</text>
</comment>
<dbReference type="GO" id="GO:0005634">
    <property type="term" value="C:nucleus"/>
    <property type="evidence" value="ECO:0007669"/>
    <property type="project" value="UniProtKB-SubCell"/>
</dbReference>
<feature type="binding site" evidence="9">
    <location>
        <position position="999"/>
    </location>
    <ligand>
        <name>a divalent metal cation</name>
        <dbReference type="ChEBI" id="CHEBI:60240"/>
        <note>catalytic</note>
    </ligand>
</feature>
<comment type="cofactor">
    <cofactor evidence="9">
        <name>a divalent metal cation</name>
        <dbReference type="ChEBI" id="CHEBI:60240"/>
    </cofactor>
    <text evidence="9">Binds 2 metal cations per subunit in the catalytic exonuclease domain.</text>
</comment>
<dbReference type="EnsemblMetazoa" id="XM_030990321">
    <property type="protein sequence ID" value="XP_030846181"/>
    <property type="gene ID" value="LOC585674"/>
</dbReference>
<feature type="domain" description="C3H1-type" evidence="12">
    <location>
        <begin position="798"/>
        <end position="822"/>
    </location>
</feature>
<dbReference type="Pfam" id="PF20770">
    <property type="entry name" value="PAN2_N"/>
    <property type="match status" value="1"/>
</dbReference>
<evidence type="ECO:0000256" key="8">
    <source>
        <dbReference type="ARBA" id="ARBA00023242"/>
    </source>
</evidence>
<dbReference type="InterPro" id="IPR028889">
    <property type="entry name" value="USP"/>
</dbReference>
<feature type="binding site" evidence="9">
    <location>
        <position position="1160"/>
    </location>
    <ligand>
        <name>a divalent metal cation</name>
        <dbReference type="ChEBI" id="CHEBI:60240"/>
        <note>catalytic</note>
    </ligand>
</feature>
<keyword evidence="10" id="KW-0862">Zinc</keyword>
<proteinExistence type="inferred from homology"/>
<dbReference type="Proteomes" id="UP000007110">
    <property type="component" value="Unassembled WGS sequence"/>
</dbReference>
<dbReference type="CDD" id="cd06143">
    <property type="entry name" value="PAN2_exo"/>
    <property type="match status" value="1"/>
</dbReference>
<dbReference type="InterPro" id="IPR015943">
    <property type="entry name" value="WD40/YVTN_repeat-like_dom_sf"/>
</dbReference>
<evidence type="ECO:0000313" key="14">
    <source>
        <dbReference type="EnsemblMetazoa" id="XP_030846181"/>
    </source>
</evidence>
<keyword evidence="3 9" id="KW-0507">mRNA processing</keyword>
<evidence type="ECO:0000256" key="9">
    <source>
        <dbReference type="HAMAP-Rule" id="MF_03182"/>
    </source>
</evidence>
<feature type="region of interest" description="Disordered" evidence="11">
    <location>
        <begin position="470"/>
        <end position="496"/>
    </location>
</feature>
<comment type="caution">
    <text evidence="9">Lacks conserved residue(s) required for the propagation of feature annotation.</text>
</comment>
<dbReference type="FunFam" id="3.30.420.10:FF:000011">
    <property type="entry name" value="PAN2-PAN3 deadenylation complex catalytic subunit PAN2"/>
    <property type="match status" value="1"/>
</dbReference>
<feature type="region of interest" description="Disordered" evidence="11">
    <location>
        <begin position="641"/>
        <end position="664"/>
    </location>
</feature>
<evidence type="ECO:0000259" key="12">
    <source>
        <dbReference type="PROSITE" id="PS50103"/>
    </source>
</evidence>
<dbReference type="InterPro" id="IPR038765">
    <property type="entry name" value="Papain-like_cys_pep_sf"/>
</dbReference>
<dbReference type="PANTHER" id="PTHR15728">
    <property type="entry name" value="DEADENYLATION COMPLEX CATALYTIC SUBUNIT PAN2"/>
    <property type="match status" value="1"/>
</dbReference>
<dbReference type="InterPro" id="IPR000571">
    <property type="entry name" value="Znf_CCCH"/>
</dbReference>
<dbReference type="GO" id="GO:0004535">
    <property type="term" value="F:poly(A)-specific ribonuclease activity"/>
    <property type="evidence" value="ECO:0007669"/>
    <property type="project" value="UniProtKB-UniRule"/>
</dbReference>
<dbReference type="AlphaFoldDB" id="A0A7M7P5M6"/>
<dbReference type="SUPFAM" id="SSF50978">
    <property type="entry name" value="WD40 repeat-like"/>
    <property type="match status" value="1"/>
</dbReference>
<comment type="domain">
    <text evidence="9">Contains a pseudo-UCH domain. This ubiquitin C-terminal hydrolase (UCH)-like or ubiquitin specific protease (USP)-like domain is predicted to be catalytically inactive because it lacks the active site catalytic triad characteristic of thiol proteases, with residues at the equivalent structural positions that are incompatible with catalysis, and it cannot bind ubiquitin. It functions as a structural scaffold for intra- and intermolecular interactions in the complex.</text>
</comment>
<keyword evidence="6 9" id="KW-0378">Hydrolase</keyword>
<dbReference type="Gene3D" id="3.30.420.10">
    <property type="entry name" value="Ribonuclease H-like superfamily/Ribonuclease H"/>
    <property type="match status" value="1"/>
</dbReference>
<keyword evidence="10" id="KW-0863">Zinc-finger</keyword>
<evidence type="ECO:0000256" key="7">
    <source>
        <dbReference type="ARBA" id="ARBA00022839"/>
    </source>
</evidence>
<comment type="domain">
    <text evidence="9">The linker, or PAN3 interaction domain (PID), between the WD40 repeats and the pseudo-UCH domain mediates interaction with PAN3.</text>
</comment>
<comment type="subcellular location">
    <subcellularLocation>
        <location evidence="9">Cytoplasm</location>
        <location evidence="9">P-body</location>
    </subcellularLocation>
    <subcellularLocation>
        <location evidence="9">Nucleus</location>
    </subcellularLocation>
    <text evidence="9">Shuttles between nucleus and cytoplasm.</text>
</comment>
<dbReference type="SUPFAM" id="SSF54001">
    <property type="entry name" value="Cysteine proteinases"/>
    <property type="match status" value="1"/>
</dbReference>
<gene>
    <name evidence="9" type="primary">PAN2</name>
</gene>
<evidence type="ECO:0000256" key="10">
    <source>
        <dbReference type="PROSITE-ProRule" id="PRU00723"/>
    </source>
</evidence>
<dbReference type="GO" id="GO:0010606">
    <property type="term" value="P:positive regulation of cytoplasmic mRNA processing body assembly"/>
    <property type="evidence" value="ECO:0007669"/>
    <property type="project" value="UniProtKB-UniRule"/>
</dbReference>
<dbReference type="EC" id="3.1.13.4" evidence="9"/>
<dbReference type="InterPro" id="IPR036322">
    <property type="entry name" value="WD40_repeat_dom_sf"/>
</dbReference>
<dbReference type="GO" id="GO:0003676">
    <property type="term" value="F:nucleic acid binding"/>
    <property type="evidence" value="ECO:0007669"/>
    <property type="project" value="InterPro"/>
</dbReference>
<keyword evidence="15" id="KW-1185">Reference proteome</keyword>